<dbReference type="PANTHER" id="PTHR48041">
    <property type="entry name" value="ABC TRANSPORTER G FAMILY MEMBER 28"/>
    <property type="match status" value="1"/>
</dbReference>
<sequence length="623" mass="70791">MYIELKDVTIRVESRSEEGRKVDEQILSEVYCKICTGLTAVIGPSGCGKTTLLRTIAGRVPAECTTSGAVYYCRKKRELSTWTRMTAYLDQSDAVSRCLTARQCLYYAATFRTKSSKPEIYEQTEVITKRLYLDELLDCKMTELSGGQVKRLKIAMELIVGAPIILLDEPTTGLDNVLAYRVVQFLKEVAGHDRIVVCSIHQPDDRTLVLFEQVMLINSGRIIYSGCVSGMARTIAENGFENADGLEISSYVLDFLNTGRIKYFDADEHMRIVDGMALKNVLIHRKEKIKYVEKRSNEFYLCFIPKLGHIITLCKRELKITFKAREHIPILVLTNLIVLSMPASLLVFENDARKINGAVFQDCERMCKAFYNVLGSLCFVLTNTVVYIHQYRHRNDFLARKEISAHAYSATSHYISTMFISVMYFIPMLSLALYLLRTLGGGFFDCISLTLVALFFLTTVFFVNFLLDVSEHMVTRYILMMTGLAINSYPWIVSHFVMSSENGCLSTIAAVFLQFSPASSIFPTIALRVCGKQVRKSERNAVLRSVFSSIGMRIREDVGRSALFPPENSYTSYALMLFFLMFYAVLSYYVSVRPYRFEYRVNLSKREIEDDGCESVSVCVRDG</sequence>
<dbReference type="OMA" id="KEISAHA"/>
<dbReference type="GeneID" id="19878531"/>
<dbReference type="GO" id="GO:0016887">
    <property type="term" value="F:ATP hydrolysis activity"/>
    <property type="evidence" value="ECO:0007669"/>
    <property type="project" value="InterPro"/>
</dbReference>
<keyword evidence="5" id="KW-0067">ATP-binding</keyword>
<organism evidence="10 11">
    <name type="scientific">Vavraia culicis (isolate floridensis)</name>
    <name type="common">Microsporidian parasite</name>
    <dbReference type="NCBI Taxonomy" id="948595"/>
    <lineage>
        <taxon>Eukaryota</taxon>
        <taxon>Fungi</taxon>
        <taxon>Fungi incertae sedis</taxon>
        <taxon>Microsporidia</taxon>
        <taxon>Pleistophoridae</taxon>
        <taxon>Vavraia</taxon>
    </lineage>
</organism>
<dbReference type="OrthoDB" id="66620at2759"/>
<dbReference type="EMBL" id="GL877410">
    <property type="protein sequence ID" value="ELA47926.1"/>
    <property type="molecule type" value="Genomic_DNA"/>
</dbReference>
<keyword evidence="2" id="KW-0813">Transport</keyword>
<feature type="transmembrane region" description="Helical" evidence="8">
    <location>
        <begin position="504"/>
        <end position="526"/>
    </location>
</feature>
<dbReference type="PANTHER" id="PTHR48041:SF116">
    <property type="entry name" value="PROTEIN BROWN"/>
    <property type="match status" value="1"/>
</dbReference>
<proteinExistence type="predicted"/>
<evidence type="ECO:0000256" key="1">
    <source>
        <dbReference type="ARBA" id="ARBA00004141"/>
    </source>
</evidence>
<keyword evidence="3 8" id="KW-0812">Transmembrane</keyword>
<evidence type="ECO:0000256" key="6">
    <source>
        <dbReference type="ARBA" id="ARBA00022989"/>
    </source>
</evidence>
<dbReference type="InterPro" id="IPR027417">
    <property type="entry name" value="P-loop_NTPase"/>
</dbReference>
<evidence type="ECO:0000256" key="3">
    <source>
        <dbReference type="ARBA" id="ARBA00022692"/>
    </source>
</evidence>
<feature type="transmembrane region" description="Helical" evidence="8">
    <location>
        <begin position="570"/>
        <end position="590"/>
    </location>
</feature>
<evidence type="ECO:0000313" key="10">
    <source>
        <dbReference type="EMBL" id="ELA47926.1"/>
    </source>
</evidence>
<dbReference type="SUPFAM" id="SSF52540">
    <property type="entry name" value="P-loop containing nucleoside triphosphate hydrolases"/>
    <property type="match status" value="1"/>
</dbReference>
<dbReference type="HOGENOM" id="CLU_020421_1_0_1"/>
<dbReference type="RefSeq" id="XP_008073667.1">
    <property type="nucleotide sequence ID" value="XM_008075476.1"/>
</dbReference>
<feature type="transmembrane region" description="Helical" evidence="8">
    <location>
        <begin position="328"/>
        <end position="348"/>
    </location>
</feature>
<feature type="domain" description="ABC transporter" evidence="9">
    <location>
        <begin position="3"/>
        <end position="244"/>
    </location>
</feature>
<evidence type="ECO:0000256" key="7">
    <source>
        <dbReference type="ARBA" id="ARBA00023136"/>
    </source>
</evidence>
<comment type="subcellular location">
    <subcellularLocation>
        <location evidence="1">Membrane</location>
        <topology evidence="1">Multi-pass membrane protein</topology>
    </subcellularLocation>
</comment>
<dbReference type="STRING" id="948595.L2GW86"/>
<dbReference type="InterPro" id="IPR050352">
    <property type="entry name" value="ABCG_transporters"/>
</dbReference>
<accession>L2GW86</accession>
<feature type="transmembrane region" description="Helical" evidence="8">
    <location>
        <begin position="473"/>
        <end position="492"/>
    </location>
</feature>
<dbReference type="InParanoid" id="L2GW86"/>
<dbReference type="VEuPathDB" id="MicrosporidiaDB:VCUG_00646"/>
<dbReference type="Pfam" id="PF00005">
    <property type="entry name" value="ABC_tran"/>
    <property type="match status" value="1"/>
</dbReference>
<feature type="transmembrane region" description="Helical" evidence="8">
    <location>
        <begin position="443"/>
        <end position="467"/>
    </location>
</feature>
<dbReference type="PROSITE" id="PS50893">
    <property type="entry name" value="ABC_TRANSPORTER_2"/>
    <property type="match status" value="1"/>
</dbReference>
<evidence type="ECO:0000256" key="8">
    <source>
        <dbReference type="SAM" id="Phobius"/>
    </source>
</evidence>
<evidence type="ECO:0000256" key="5">
    <source>
        <dbReference type="ARBA" id="ARBA00022840"/>
    </source>
</evidence>
<dbReference type="GO" id="GO:0005886">
    <property type="term" value="C:plasma membrane"/>
    <property type="evidence" value="ECO:0007669"/>
    <property type="project" value="TreeGrafter"/>
</dbReference>
<keyword evidence="4" id="KW-0547">Nucleotide-binding</keyword>
<keyword evidence="7 8" id="KW-0472">Membrane</keyword>
<dbReference type="GO" id="GO:0005524">
    <property type="term" value="F:ATP binding"/>
    <property type="evidence" value="ECO:0007669"/>
    <property type="project" value="UniProtKB-KW"/>
</dbReference>
<keyword evidence="6 8" id="KW-1133">Transmembrane helix</keyword>
<feature type="transmembrane region" description="Helical" evidence="8">
    <location>
        <begin position="369"/>
        <end position="388"/>
    </location>
</feature>
<dbReference type="Proteomes" id="UP000011081">
    <property type="component" value="Unassembled WGS sequence"/>
</dbReference>
<dbReference type="SMART" id="SM00382">
    <property type="entry name" value="AAA"/>
    <property type="match status" value="1"/>
</dbReference>
<reference evidence="11" key="1">
    <citation type="submission" date="2011-03" db="EMBL/GenBank/DDBJ databases">
        <title>The genome sequence of Vavraia culicis strain floridensis.</title>
        <authorList>
            <consortium name="The Broad Institute Genome Sequencing Platform"/>
            <person name="Cuomo C."/>
            <person name="Becnel J."/>
            <person name="Sanscrainte N."/>
            <person name="Young S.K."/>
            <person name="Zeng Q."/>
            <person name="Gargeya S."/>
            <person name="Fitzgerald M."/>
            <person name="Haas B."/>
            <person name="Abouelleil A."/>
            <person name="Alvarado L."/>
            <person name="Arachchi H.M."/>
            <person name="Berlin A."/>
            <person name="Chapman S.B."/>
            <person name="Gearin G."/>
            <person name="Goldberg J."/>
            <person name="Griggs A."/>
            <person name="Gujja S."/>
            <person name="Hansen M."/>
            <person name="Heiman D."/>
            <person name="Howarth C."/>
            <person name="Larimer J."/>
            <person name="Lui A."/>
            <person name="MacDonald P.J.P."/>
            <person name="McCowen C."/>
            <person name="Montmayeur A."/>
            <person name="Murphy C."/>
            <person name="Neiman D."/>
            <person name="Pearson M."/>
            <person name="Priest M."/>
            <person name="Roberts A."/>
            <person name="Saif S."/>
            <person name="Shea T."/>
            <person name="Sisk P."/>
            <person name="Stolte C."/>
            <person name="Sykes S."/>
            <person name="Wortman J."/>
            <person name="Nusbaum C."/>
            <person name="Birren B."/>
        </authorList>
    </citation>
    <scope>NUCLEOTIDE SEQUENCE [LARGE SCALE GENOMIC DNA]</scope>
    <source>
        <strain evidence="11">floridensis</strain>
    </source>
</reference>
<evidence type="ECO:0000259" key="9">
    <source>
        <dbReference type="PROSITE" id="PS50893"/>
    </source>
</evidence>
<feature type="transmembrane region" description="Helical" evidence="8">
    <location>
        <begin position="414"/>
        <end position="436"/>
    </location>
</feature>
<dbReference type="InterPro" id="IPR003439">
    <property type="entry name" value="ABC_transporter-like_ATP-bd"/>
</dbReference>
<evidence type="ECO:0000256" key="2">
    <source>
        <dbReference type="ARBA" id="ARBA00022448"/>
    </source>
</evidence>
<name>L2GW86_VAVCU</name>
<dbReference type="InterPro" id="IPR003593">
    <property type="entry name" value="AAA+_ATPase"/>
</dbReference>
<keyword evidence="11" id="KW-1185">Reference proteome</keyword>
<dbReference type="GO" id="GO:0042626">
    <property type="term" value="F:ATPase-coupled transmembrane transporter activity"/>
    <property type="evidence" value="ECO:0007669"/>
    <property type="project" value="TreeGrafter"/>
</dbReference>
<dbReference type="Gene3D" id="3.40.50.300">
    <property type="entry name" value="P-loop containing nucleotide triphosphate hydrolases"/>
    <property type="match status" value="1"/>
</dbReference>
<evidence type="ECO:0000313" key="11">
    <source>
        <dbReference type="Proteomes" id="UP000011081"/>
    </source>
</evidence>
<protein>
    <recommendedName>
        <fullName evidence="9">ABC transporter domain-containing protein</fullName>
    </recommendedName>
</protein>
<evidence type="ECO:0000256" key="4">
    <source>
        <dbReference type="ARBA" id="ARBA00022741"/>
    </source>
</evidence>
<gene>
    <name evidence="10" type="ORF">VCUG_00646</name>
</gene>
<dbReference type="AlphaFoldDB" id="L2GW86"/>